<keyword evidence="6 7" id="KW-0472">Membrane</keyword>
<reference evidence="9" key="1">
    <citation type="submission" date="2020-05" db="EMBL/GenBank/DDBJ databases">
        <authorList>
            <person name="Chiriac C."/>
            <person name="Salcher M."/>
            <person name="Ghai R."/>
            <person name="Kavagutti S V."/>
        </authorList>
    </citation>
    <scope>NUCLEOTIDE SEQUENCE</scope>
</reference>
<dbReference type="CDD" id="cd06261">
    <property type="entry name" value="TM_PBP2"/>
    <property type="match status" value="1"/>
</dbReference>
<dbReference type="InterPro" id="IPR000515">
    <property type="entry name" value="MetI-like"/>
</dbReference>
<feature type="transmembrane region" description="Helical" evidence="7">
    <location>
        <begin position="243"/>
        <end position="266"/>
    </location>
</feature>
<sequence>MHKLNQIFQALTKLLLVLVGATFLLSLIVRLLPGSPADFYTNAFNEEDRLLQIKALGLDRNAFSSYAHWIFDLVRGDFGPFFMSGGSTRPTSLIIAQSIPRSLLIMLYVQIVSLTIAIPLGLLTAYRADKAVDRIISTGLFAGSAIPGFALALSLGYFFGVRLQLLPTIGYVPIAEGLGEHFKHLILPVASLSIPLCASYARILRAEIISTLRQDYVTMAVSKGISNSRVLIKHVLRPSSTSLITTASLNMGALIGGTVIIDQIFALGGLGQQITFAIFARQYIALQSYIALIAIAFILFTVLADLLIGVVDPRTRNRNV</sequence>
<keyword evidence="4 7" id="KW-0812">Transmembrane</keyword>
<feature type="transmembrane region" description="Helical" evidence="7">
    <location>
        <begin position="185"/>
        <end position="204"/>
    </location>
</feature>
<dbReference type="GO" id="GO:0055085">
    <property type="term" value="P:transmembrane transport"/>
    <property type="evidence" value="ECO:0007669"/>
    <property type="project" value="InterPro"/>
</dbReference>
<dbReference type="PANTHER" id="PTHR43163:SF6">
    <property type="entry name" value="DIPEPTIDE TRANSPORT SYSTEM PERMEASE PROTEIN DPPB-RELATED"/>
    <property type="match status" value="1"/>
</dbReference>
<evidence type="ECO:0000256" key="5">
    <source>
        <dbReference type="ARBA" id="ARBA00022989"/>
    </source>
</evidence>
<accession>A0A6J7FJR7</accession>
<evidence type="ECO:0000256" key="3">
    <source>
        <dbReference type="ARBA" id="ARBA00022475"/>
    </source>
</evidence>
<keyword evidence="5 7" id="KW-1133">Transmembrane helix</keyword>
<comment type="subcellular location">
    <subcellularLocation>
        <location evidence="1">Cell membrane</location>
        <topology evidence="1">Multi-pass membrane protein</topology>
    </subcellularLocation>
</comment>
<protein>
    <submittedName>
        <fullName evidence="9">Unannotated protein</fullName>
    </submittedName>
</protein>
<evidence type="ECO:0000256" key="4">
    <source>
        <dbReference type="ARBA" id="ARBA00022692"/>
    </source>
</evidence>
<keyword evidence="2" id="KW-0813">Transport</keyword>
<dbReference type="EMBL" id="CAFBNR010000010">
    <property type="protein sequence ID" value="CAB4957026.1"/>
    <property type="molecule type" value="Genomic_DNA"/>
</dbReference>
<proteinExistence type="predicted"/>
<feature type="transmembrane region" description="Helical" evidence="7">
    <location>
        <begin position="105"/>
        <end position="126"/>
    </location>
</feature>
<evidence type="ECO:0000259" key="8">
    <source>
        <dbReference type="PROSITE" id="PS50928"/>
    </source>
</evidence>
<evidence type="ECO:0000256" key="6">
    <source>
        <dbReference type="ARBA" id="ARBA00023136"/>
    </source>
</evidence>
<organism evidence="9">
    <name type="scientific">freshwater metagenome</name>
    <dbReference type="NCBI Taxonomy" id="449393"/>
    <lineage>
        <taxon>unclassified sequences</taxon>
        <taxon>metagenomes</taxon>
        <taxon>ecological metagenomes</taxon>
    </lineage>
</organism>
<gene>
    <name evidence="9" type="ORF">UFOPK3573_00297</name>
    <name evidence="10" type="ORF">UFOPK3879_00332</name>
</gene>
<dbReference type="SUPFAM" id="SSF161098">
    <property type="entry name" value="MetI-like"/>
    <property type="match status" value="1"/>
</dbReference>
<feature type="transmembrane region" description="Helical" evidence="7">
    <location>
        <begin position="286"/>
        <end position="308"/>
    </location>
</feature>
<name>A0A6J7FJR7_9ZZZZ</name>
<dbReference type="PANTHER" id="PTHR43163">
    <property type="entry name" value="DIPEPTIDE TRANSPORT SYSTEM PERMEASE PROTEIN DPPB-RELATED"/>
    <property type="match status" value="1"/>
</dbReference>
<evidence type="ECO:0000256" key="2">
    <source>
        <dbReference type="ARBA" id="ARBA00022448"/>
    </source>
</evidence>
<evidence type="ECO:0000313" key="9">
    <source>
        <dbReference type="EMBL" id="CAB4894208.1"/>
    </source>
</evidence>
<feature type="domain" description="ABC transmembrane type-1" evidence="8">
    <location>
        <begin position="99"/>
        <end position="308"/>
    </location>
</feature>
<keyword evidence="3" id="KW-1003">Cell membrane</keyword>
<dbReference type="InterPro" id="IPR035906">
    <property type="entry name" value="MetI-like_sf"/>
</dbReference>
<feature type="transmembrane region" description="Helical" evidence="7">
    <location>
        <begin position="138"/>
        <end position="159"/>
    </location>
</feature>
<evidence type="ECO:0000313" key="10">
    <source>
        <dbReference type="EMBL" id="CAB4957026.1"/>
    </source>
</evidence>
<evidence type="ECO:0000256" key="1">
    <source>
        <dbReference type="ARBA" id="ARBA00004651"/>
    </source>
</evidence>
<evidence type="ECO:0000256" key="7">
    <source>
        <dbReference type="SAM" id="Phobius"/>
    </source>
</evidence>
<feature type="transmembrane region" description="Helical" evidence="7">
    <location>
        <begin position="12"/>
        <end position="32"/>
    </location>
</feature>
<dbReference type="EMBL" id="CAFBMJ010000012">
    <property type="protein sequence ID" value="CAB4894208.1"/>
    <property type="molecule type" value="Genomic_DNA"/>
</dbReference>
<dbReference type="Pfam" id="PF00528">
    <property type="entry name" value="BPD_transp_1"/>
    <property type="match status" value="1"/>
</dbReference>
<dbReference type="GO" id="GO:0005886">
    <property type="term" value="C:plasma membrane"/>
    <property type="evidence" value="ECO:0007669"/>
    <property type="project" value="UniProtKB-SubCell"/>
</dbReference>
<dbReference type="AlphaFoldDB" id="A0A6J7FJR7"/>
<dbReference type="PROSITE" id="PS50928">
    <property type="entry name" value="ABC_TM1"/>
    <property type="match status" value="1"/>
</dbReference>
<dbReference type="Gene3D" id="1.10.3720.10">
    <property type="entry name" value="MetI-like"/>
    <property type="match status" value="1"/>
</dbReference>